<dbReference type="Proteomes" id="UP000060787">
    <property type="component" value="Chromosome"/>
</dbReference>
<dbReference type="KEGG" id="lab:LA76x_0568"/>
<dbReference type="PROSITE" id="PS50110">
    <property type="entry name" value="RESPONSE_REGULATORY"/>
    <property type="match status" value="1"/>
</dbReference>
<dbReference type="Pfam" id="PF04397">
    <property type="entry name" value="LytTR"/>
    <property type="match status" value="1"/>
</dbReference>
<dbReference type="PANTHER" id="PTHR37299:SF1">
    <property type="entry name" value="STAGE 0 SPORULATION PROTEIN A HOMOLOG"/>
    <property type="match status" value="1"/>
</dbReference>
<feature type="domain" description="HTH LytTR-type" evidence="4">
    <location>
        <begin position="59"/>
        <end position="162"/>
    </location>
</feature>
<dbReference type="InterPro" id="IPR046947">
    <property type="entry name" value="LytR-like"/>
</dbReference>
<gene>
    <name evidence="5" type="ORF">LA76x_0568</name>
</gene>
<dbReference type="PROSITE" id="PS50930">
    <property type="entry name" value="HTH_LYTTR"/>
    <property type="match status" value="1"/>
</dbReference>
<dbReference type="InterPro" id="IPR011006">
    <property type="entry name" value="CheY-like_superfamily"/>
</dbReference>
<dbReference type="GO" id="GO:0000156">
    <property type="term" value="F:phosphorelay response regulator activity"/>
    <property type="evidence" value="ECO:0007669"/>
    <property type="project" value="InterPro"/>
</dbReference>
<feature type="domain" description="Response regulatory" evidence="3">
    <location>
        <begin position="1"/>
        <end position="40"/>
    </location>
</feature>
<dbReference type="InterPro" id="IPR007492">
    <property type="entry name" value="LytTR_DNA-bd_dom"/>
</dbReference>
<evidence type="ECO:0000259" key="4">
    <source>
        <dbReference type="PROSITE" id="PS50930"/>
    </source>
</evidence>
<evidence type="ECO:0000256" key="2">
    <source>
        <dbReference type="PROSITE-ProRule" id="PRU00169"/>
    </source>
</evidence>
<accession>A0A0S2F5A2</accession>
<dbReference type="AlphaFoldDB" id="A0A0S2F5A2"/>
<evidence type="ECO:0000259" key="3">
    <source>
        <dbReference type="PROSITE" id="PS50110"/>
    </source>
</evidence>
<dbReference type="SUPFAM" id="SSF52172">
    <property type="entry name" value="CheY-like"/>
    <property type="match status" value="1"/>
</dbReference>
<dbReference type="STRING" id="84531.LA76x_0568"/>
<name>A0A0S2F5A2_LYSAN</name>
<proteinExistence type="predicted"/>
<evidence type="ECO:0000313" key="5">
    <source>
        <dbReference type="EMBL" id="ALN78729.1"/>
    </source>
</evidence>
<keyword evidence="1" id="KW-0902">Two-component regulatory system</keyword>
<keyword evidence="5" id="KW-0238">DNA-binding</keyword>
<sequence length="162" mass="17977">MVFVTAYPQHGARAFDVRAVDYLIKPVSGERLRDTLERLSGARTKDGVVNEAVSDADRIPLKVGSRVHLVQRNKIDLVVSIGNYLEVHADGAVYTVRETLTDFHSRLGCAEFARLHRSAVVRIAAIRQIVPAGSARFRIVLVSGQHLFSGRQFRSKVDELLA</sequence>
<evidence type="ECO:0000256" key="1">
    <source>
        <dbReference type="ARBA" id="ARBA00023012"/>
    </source>
</evidence>
<dbReference type="PANTHER" id="PTHR37299">
    <property type="entry name" value="TRANSCRIPTIONAL REGULATOR-RELATED"/>
    <property type="match status" value="1"/>
</dbReference>
<keyword evidence="6" id="KW-1185">Reference proteome</keyword>
<dbReference type="InterPro" id="IPR001789">
    <property type="entry name" value="Sig_transdc_resp-reg_receiver"/>
</dbReference>
<dbReference type="GO" id="GO:0003677">
    <property type="term" value="F:DNA binding"/>
    <property type="evidence" value="ECO:0007669"/>
    <property type="project" value="UniProtKB-KW"/>
</dbReference>
<dbReference type="Gene3D" id="2.40.50.1020">
    <property type="entry name" value="LytTr DNA-binding domain"/>
    <property type="match status" value="1"/>
</dbReference>
<dbReference type="EMBL" id="CP011129">
    <property type="protein sequence ID" value="ALN78729.1"/>
    <property type="molecule type" value="Genomic_DNA"/>
</dbReference>
<evidence type="ECO:0000313" key="6">
    <source>
        <dbReference type="Proteomes" id="UP000060787"/>
    </source>
</evidence>
<comment type="caution">
    <text evidence="2">Lacks conserved residue(s) required for the propagation of feature annotation.</text>
</comment>
<organism evidence="5 6">
    <name type="scientific">Lysobacter antibioticus</name>
    <dbReference type="NCBI Taxonomy" id="84531"/>
    <lineage>
        <taxon>Bacteria</taxon>
        <taxon>Pseudomonadati</taxon>
        <taxon>Pseudomonadota</taxon>
        <taxon>Gammaproteobacteria</taxon>
        <taxon>Lysobacterales</taxon>
        <taxon>Lysobacteraceae</taxon>
        <taxon>Lysobacter</taxon>
    </lineage>
</organism>
<dbReference type="Gene3D" id="3.40.50.2300">
    <property type="match status" value="1"/>
</dbReference>
<reference evidence="5 6" key="1">
    <citation type="journal article" date="2015" name="BMC Genomics">
        <title>Comparative genomics and metabolic profiling of the genus Lysobacter.</title>
        <authorList>
            <person name="de Bruijn I."/>
            <person name="Cheng X."/>
            <person name="de Jager V."/>
            <person name="Exposito R.G."/>
            <person name="Watrous J."/>
            <person name="Patel N."/>
            <person name="Postma J."/>
            <person name="Dorrestein P.C."/>
            <person name="Kobayashi D."/>
            <person name="Raaijmakers J.M."/>
        </authorList>
    </citation>
    <scope>NUCLEOTIDE SEQUENCE [LARGE SCALE GENOMIC DNA]</scope>
    <source>
        <strain evidence="5 6">76</strain>
    </source>
</reference>
<dbReference type="SMART" id="SM00850">
    <property type="entry name" value="LytTR"/>
    <property type="match status" value="1"/>
</dbReference>
<protein>
    <submittedName>
        <fullName evidence="5">LytTr DNA-binding domain protein</fullName>
    </submittedName>
</protein>